<evidence type="ECO:0000313" key="2">
    <source>
        <dbReference type="EMBL" id="KAJ4935317.1"/>
    </source>
</evidence>
<dbReference type="AlphaFoldDB" id="A0AAD6B234"/>
<comment type="caution">
    <text evidence="2">The sequence shown here is derived from an EMBL/GenBank/DDBJ whole genome shotgun (WGS) entry which is preliminary data.</text>
</comment>
<protein>
    <submittedName>
        <fullName evidence="2">Uncharacterized protein</fullName>
    </submittedName>
</protein>
<reference evidence="2" key="1">
    <citation type="submission" date="2022-11" db="EMBL/GenBank/DDBJ databases">
        <title>Chromosome-level genome of Pogonophryne albipinna.</title>
        <authorList>
            <person name="Jo E."/>
        </authorList>
    </citation>
    <scope>NUCLEOTIDE SEQUENCE</scope>
    <source>
        <strain evidence="2">SGF0006</strain>
        <tissue evidence="2">Muscle</tissue>
    </source>
</reference>
<sequence>MLKPQQRGELLLHDCPPVFGKPWYWQRSSSAMESTRSLAQVIMEMREDIQKLEAENRELRGDSMGDSGQRAYGAKQGEARLGFSAAGQRVGKVENPYVNLRRNASAPVLEGQYKENTVMTVRRYSISSNLSGVTMTEGRTDRAQPSDSGWGRLQGEIQHGKGIFGNSAMEEVGKATNRHSLQEYVHKNRAKVKTVTFLLPVDDIYTNRPVLTKQQEEPKFTELAPITKTDS</sequence>
<evidence type="ECO:0000256" key="1">
    <source>
        <dbReference type="SAM" id="Coils"/>
    </source>
</evidence>
<proteinExistence type="predicted"/>
<organism evidence="2 3">
    <name type="scientific">Pogonophryne albipinna</name>
    <dbReference type="NCBI Taxonomy" id="1090488"/>
    <lineage>
        <taxon>Eukaryota</taxon>
        <taxon>Metazoa</taxon>
        <taxon>Chordata</taxon>
        <taxon>Craniata</taxon>
        <taxon>Vertebrata</taxon>
        <taxon>Euteleostomi</taxon>
        <taxon>Actinopterygii</taxon>
        <taxon>Neopterygii</taxon>
        <taxon>Teleostei</taxon>
        <taxon>Neoteleostei</taxon>
        <taxon>Acanthomorphata</taxon>
        <taxon>Eupercaria</taxon>
        <taxon>Perciformes</taxon>
        <taxon>Notothenioidei</taxon>
        <taxon>Pogonophryne</taxon>
    </lineage>
</organism>
<dbReference type="Proteomes" id="UP001219934">
    <property type="component" value="Unassembled WGS sequence"/>
</dbReference>
<dbReference type="EMBL" id="JAPTMU010000011">
    <property type="protein sequence ID" value="KAJ4935317.1"/>
    <property type="molecule type" value="Genomic_DNA"/>
</dbReference>
<name>A0AAD6B234_9TELE</name>
<accession>A0AAD6B234</accession>
<feature type="coiled-coil region" evidence="1">
    <location>
        <begin position="35"/>
        <end position="62"/>
    </location>
</feature>
<gene>
    <name evidence="2" type="ORF">JOQ06_016853</name>
</gene>
<keyword evidence="1" id="KW-0175">Coiled coil</keyword>
<keyword evidence="3" id="KW-1185">Reference proteome</keyword>
<evidence type="ECO:0000313" key="3">
    <source>
        <dbReference type="Proteomes" id="UP001219934"/>
    </source>
</evidence>